<evidence type="ECO:0000313" key="8">
    <source>
        <dbReference type="EMBL" id="ABP55573.1"/>
    </source>
</evidence>
<dbReference type="KEGG" id="stp:Strop_3139"/>
<proteinExistence type="inferred from homology"/>
<dbReference type="Proteomes" id="UP000000235">
    <property type="component" value="Chromosome"/>
</dbReference>
<evidence type="ECO:0000256" key="5">
    <source>
        <dbReference type="ARBA" id="ARBA00022840"/>
    </source>
</evidence>
<dbReference type="PROSITE" id="PS51219">
    <property type="entry name" value="DPCK"/>
    <property type="match status" value="1"/>
</dbReference>
<comment type="subcellular location">
    <subcellularLocation>
        <location evidence="6">Cytoplasm</location>
    </subcellularLocation>
</comment>
<comment type="similarity">
    <text evidence="6">Belongs to the CoaE family.</text>
</comment>
<evidence type="ECO:0000256" key="6">
    <source>
        <dbReference type="HAMAP-Rule" id="MF_00376"/>
    </source>
</evidence>
<dbReference type="InterPro" id="IPR043519">
    <property type="entry name" value="NT_sf"/>
</dbReference>
<dbReference type="NCBIfam" id="NF002879">
    <property type="entry name" value="PRK03333.1"/>
    <property type="match status" value="1"/>
</dbReference>
<name>A4X9J9_SALTO</name>
<dbReference type="HAMAP" id="MF_00376">
    <property type="entry name" value="Dephospho_CoA_kinase"/>
    <property type="match status" value="1"/>
</dbReference>
<dbReference type="GO" id="GO:0015937">
    <property type="term" value="P:coenzyme A biosynthetic process"/>
    <property type="evidence" value="ECO:0007669"/>
    <property type="project" value="UniProtKB-UniRule"/>
</dbReference>
<evidence type="ECO:0000313" key="9">
    <source>
        <dbReference type="Proteomes" id="UP000000235"/>
    </source>
</evidence>
<keyword evidence="6 8" id="KW-0808">Transferase</keyword>
<dbReference type="GO" id="GO:0004140">
    <property type="term" value="F:dephospho-CoA kinase activity"/>
    <property type="evidence" value="ECO:0007669"/>
    <property type="project" value="UniProtKB-UniRule"/>
</dbReference>
<dbReference type="Pfam" id="PF01121">
    <property type="entry name" value="CoaE"/>
    <property type="match status" value="1"/>
</dbReference>
<dbReference type="HOGENOM" id="CLU_067032_0_0_11"/>
<dbReference type="Pfam" id="PF04229">
    <property type="entry name" value="GrpB"/>
    <property type="match status" value="1"/>
</dbReference>
<dbReference type="UniPathway" id="UPA00241">
    <property type="reaction ID" value="UER00356"/>
</dbReference>
<gene>
    <name evidence="6" type="primary">coaE</name>
    <name evidence="8" type="ordered locus">Strop_3139</name>
</gene>
<comment type="function">
    <text evidence="6">Catalyzes the phosphorylation of the 3'-hydroxyl group of dephosphocoenzyme A to form coenzyme A.</text>
</comment>
<dbReference type="STRING" id="369723.Strop_3139"/>
<keyword evidence="6" id="KW-0173">Coenzyme A biosynthesis</keyword>
<dbReference type="EMBL" id="CP000667">
    <property type="protein sequence ID" value="ABP55573.1"/>
    <property type="molecule type" value="Genomic_DNA"/>
</dbReference>
<dbReference type="InterPro" id="IPR027417">
    <property type="entry name" value="P-loop_NTPase"/>
</dbReference>
<comment type="pathway">
    <text evidence="6">Cofactor biosynthesis; coenzyme A biosynthesis; CoA from (R)-pantothenate: step 5/5.</text>
</comment>
<comment type="catalytic activity">
    <reaction evidence="6">
        <text>3'-dephospho-CoA + ATP = ADP + CoA + H(+)</text>
        <dbReference type="Rhea" id="RHEA:18245"/>
        <dbReference type="ChEBI" id="CHEBI:15378"/>
        <dbReference type="ChEBI" id="CHEBI:30616"/>
        <dbReference type="ChEBI" id="CHEBI:57287"/>
        <dbReference type="ChEBI" id="CHEBI:57328"/>
        <dbReference type="ChEBI" id="CHEBI:456216"/>
        <dbReference type="EC" id="2.7.1.24"/>
    </reaction>
</comment>
<dbReference type="CDD" id="cd02022">
    <property type="entry name" value="DPCK"/>
    <property type="match status" value="1"/>
</dbReference>
<comment type="similarity">
    <text evidence="2">In the C-terminal section; belongs to the UPF0157 (GrpB) family.</text>
</comment>
<dbReference type="eggNOG" id="COG2320">
    <property type="taxonomic scope" value="Bacteria"/>
</dbReference>
<dbReference type="PANTHER" id="PTHR10695">
    <property type="entry name" value="DEPHOSPHO-COA KINASE-RELATED"/>
    <property type="match status" value="1"/>
</dbReference>
<feature type="binding site" evidence="6">
    <location>
        <begin position="23"/>
        <end position="28"/>
    </location>
    <ligand>
        <name>ATP</name>
        <dbReference type="ChEBI" id="CHEBI:30616"/>
    </ligand>
</feature>
<keyword evidence="6 8" id="KW-0418">Kinase</keyword>
<sequence length="338" mass="36564">MVCWRLIRLTGPVLMVGLTGGIGSGKSAVAARLAGWGAVIVDADRLSREVVAPGTEGLAEIVATFGDQVLGPDGALDRAALGSLVFTDEPGRRALEAIIHPRVRTRTAELVAAAPPGAVVVNDVPLLVESGLGPTYHLVVVVQTALSIRLERLTRDRGMEPAEARRRIAAQADDARRRAAADVLLTNDGTRDELHREVDALWADRLLPYAVNLRDRRAAQLPRPERAEADPTWPEQYARLAARIHRAVAPADLRIDHIGSTAVPELDSVDVIDIQLTVPSLDDADGPLTEQLAEAGFPRLPEAGRDTPRWPERVHGNADPARPVRLYVRQVGSPTWRT</sequence>
<dbReference type="SUPFAM" id="SSF81301">
    <property type="entry name" value="Nucleotidyltransferase"/>
    <property type="match status" value="1"/>
</dbReference>
<dbReference type="eggNOG" id="COG0237">
    <property type="taxonomic scope" value="Bacteria"/>
</dbReference>
<dbReference type="AlphaFoldDB" id="A4X9J9"/>
<evidence type="ECO:0000256" key="7">
    <source>
        <dbReference type="NCBIfam" id="TIGR00152"/>
    </source>
</evidence>
<organism evidence="8 9">
    <name type="scientific">Salinispora tropica (strain ATCC BAA-916 / DSM 44818 / JCM 13857 / NBRC 105044 / CNB-440)</name>
    <dbReference type="NCBI Taxonomy" id="369723"/>
    <lineage>
        <taxon>Bacteria</taxon>
        <taxon>Bacillati</taxon>
        <taxon>Actinomycetota</taxon>
        <taxon>Actinomycetes</taxon>
        <taxon>Micromonosporales</taxon>
        <taxon>Micromonosporaceae</taxon>
        <taxon>Salinispora</taxon>
    </lineage>
</organism>
<dbReference type="EC" id="2.7.1.24" evidence="6 7"/>
<dbReference type="GO" id="GO:0005524">
    <property type="term" value="F:ATP binding"/>
    <property type="evidence" value="ECO:0007669"/>
    <property type="project" value="UniProtKB-UniRule"/>
</dbReference>
<accession>A4X9J9</accession>
<protein>
    <recommendedName>
        <fullName evidence="6 7">Dephospho-CoA kinase</fullName>
        <ecNumber evidence="6 7">2.7.1.24</ecNumber>
    </recommendedName>
    <alternativeName>
        <fullName evidence="6">Dephosphocoenzyme A kinase</fullName>
    </alternativeName>
</protein>
<dbReference type="Gene3D" id="3.30.460.10">
    <property type="entry name" value="Beta Polymerase, domain 2"/>
    <property type="match status" value="1"/>
</dbReference>
<evidence type="ECO:0000256" key="1">
    <source>
        <dbReference type="ARBA" id="ARBA00008826"/>
    </source>
</evidence>
<keyword evidence="9" id="KW-1185">Reference proteome</keyword>
<comment type="similarity">
    <text evidence="1">In the N-terminal section; belongs to the CoaE family.</text>
</comment>
<keyword evidence="4 6" id="KW-0547">Nucleotide-binding</keyword>
<dbReference type="InterPro" id="IPR001977">
    <property type="entry name" value="Depp_CoAkinase"/>
</dbReference>
<dbReference type="PANTHER" id="PTHR10695:SF46">
    <property type="entry name" value="BIFUNCTIONAL COENZYME A SYNTHASE-RELATED"/>
    <property type="match status" value="1"/>
</dbReference>
<dbReference type="SUPFAM" id="SSF52540">
    <property type="entry name" value="P-loop containing nucleoside triphosphate hydrolases"/>
    <property type="match status" value="1"/>
</dbReference>
<dbReference type="NCBIfam" id="TIGR00152">
    <property type="entry name" value="dephospho-CoA kinase"/>
    <property type="match status" value="1"/>
</dbReference>
<keyword evidence="5 6" id="KW-0067">ATP-binding</keyword>
<evidence type="ECO:0000256" key="2">
    <source>
        <dbReference type="ARBA" id="ARBA00011058"/>
    </source>
</evidence>
<dbReference type="Gene3D" id="3.40.50.300">
    <property type="entry name" value="P-loop containing nucleotide triphosphate hydrolases"/>
    <property type="match status" value="1"/>
</dbReference>
<reference evidence="9" key="1">
    <citation type="journal article" date="2007" name="Proc. Natl. Acad. Sci. U.S.A.">
        <title>Genome sequencing reveals complex secondary metabolome in the marine actinomycete Salinispora tropica.</title>
        <authorList>
            <person name="Udwary D.W."/>
            <person name="Zeigler L."/>
            <person name="Asolkar R.N."/>
            <person name="Singan V."/>
            <person name="Lapidus A."/>
            <person name="Fenical W."/>
            <person name="Jensen P.R."/>
            <person name="Moore B.S."/>
        </authorList>
    </citation>
    <scope>NUCLEOTIDE SEQUENCE [LARGE SCALE GENOMIC DNA]</scope>
    <source>
        <strain evidence="9">ATCC BAA-916 / DSM 44818 / CNB-440</strain>
    </source>
</reference>
<evidence type="ECO:0000256" key="4">
    <source>
        <dbReference type="ARBA" id="ARBA00022741"/>
    </source>
</evidence>
<dbReference type="GO" id="GO:0005737">
    <property type="term" value="C:cytoplasm"/>
    <property type="evidence" value="ECO:0007669"/>
    <property type="project" value="UniProtKB-SubCell"/>
</dbReference>
<dbReference type="InterPro" id="IPR007344">
    <property type="entry name" value="GrpB/CoaE"/>
</dbReference>
<evidence type="ECO:0000256" key="3">
    <source>
        <dbReference type="ARBA" id="ARBA00022490"/>
    </source>
</evidence>
<keyword evidence="3 6" id="KW-0963">Cytoplasm</keyword>